<evidence type="ECO:0000256" key="11">
    <source>
        <dbReference type="ARBA" id="ARBA00022777"/>
    </source>
</evidence>
<comment type="subcellular location">
    <subcellularLocation>
        <location evidence="2">Cell membrane</location>
        <topology evidence="2">Single-pass type I membrane protein</topology>
    </subcellularLocation>
    <subcellularLocation>
        <location evidence="1">Nucleus</location>
    </subcellularLocation>
</comment>
<accession>A0A669F463</accession>
<dbReference type="CDD" id="cd00064">
    <property type="entry name" value="FU"/>
    <property type="match status" value="3"/>
</dbReference>
<dbReference type="InterPro" id="IPR006211">
    <property type="entry name" value="Furin-like_Cys-rich_dom"/>
</dbReference>
<dbReference type="Ensembl" id="ENSONIT00000088591.1">
    <property type="protein sequence ID" value="ENSONIP00000078709.1"/>
    <property type="gene ID" value="ENSONIG00000013385.2"/>
</dbReference>
<dbReference type="CDD" id="cd05110">
    <property type="entry name" value="PTKc_HER4"/>
    <property type="match status" value="1"/>
</dbReference>
<dbReference type="SUPFAM" id="SSF52058">
    <property type="entry name" value="L domain-like"/>
    <property type="match status" value="2"/>
</dbReference>
<dbReference type="PANTHER" id="PTHR24416:SF90">
    <property type="entry name" value="RECEPTOR TYROSINE-PROTEIN KINASE ERBB-4"/>
    <property type="match status" value="1"/>
</dbReference>
<dbReference type="Pfam" id="PF07714">
    <property type="entry name" value="PK_Tyr_Ser-Thr"/>
    <property type="match status" value="1"/>
</dbReference>
<keyword evidence="19" id="KW-0325">Glycoprotein</keyword>
<evidence type="ECO:0000256" key="2">
    <source>
        <dbReference type="ARBA" id="ARBA00004251"/>
    </source>
</evidence>
<name>A0A669F463_ORENI</name>
<feature type="domain" description="Protein kinase" evidence="28">
    <location>
        <begin position="645"/>
        <end position="912"/>
    </location>
</feature>
<dbReference type="SMART" id="SM00261">
    <property type="entry name" value="FU"/>
    <property type="match status" value="5"/>
</dbReference>
<proteinExistence type="inferred from homology"/>
<evidence type="ECO:0000256" key="18">
    <source>
        <dbReference type="ARBA" id="ARBA00023170"/>
    </source>
</evidence>
<evidence type="ECO:0000256" key="15">
    <source>
        <dbReference type="ARBA" id="ARBA00023136"/>
    </source>
</evidence>
<keyword evidence="13" id="KW-0832">Ubl conjugation</keyword>
<feature type="binding site" evidence="24 25">
    <location>
        <position position="678"/>
    </location>
    <ligand>
        <name>ATP</name>
        <dbReference type="ChEBI" id="CHEBI:30616"/>
    </ligand>
</feature>
<dbReference type="GO" id="GO:0043066">
    <property type="term" value="P:negative regulation of apoptotic process"/>
    <property type="evidence" value="ECO:0007669"/>
    <property type="project" value="TreeGrafter"/>
</dbReference>
<evidence type="ECO:0000256" key="9">
    <source>
        <dbReference type="ARBA" id="ARBA00022737"/>
    </source>
</evidence>
<dbReference type="FunFam" id="2.10.220.10:FF:000004">
    <property type="entry name" value="Receptor protein-tyrosine kinase"/>
    <property type="match status" value="1"/>
</dbReference>
<dbReference type="InterPro" id="IPR044912">
    <property type="entry name" value="Egfr_JX_dom"/>
</dbReference>
<evidence type="ECO:0000256" key="14">
    <source>
        <dbReference type="ARBA" id="ARBA00022989"/>
    </source>
</evidence>
<gene>
    <name evidence="29" type="primary">ERBB4</name>
    <name evidence="29" type="synonym">si:ch73-383l1.1</name>
</gene>
<dbReference type="SUPFAM" id="SSF57184">
    <property type="entry name" value="Growth factor receptor domain"/>
    <property type="match status" value="2"/>
</dbReference>
<keyword evidence="15 22" id="KW-0472">Membrane</keyword>
<keyword evidence="30" id="KW-1185">Reference proteome</keyword>
<dbReference type="FunFam" id="2.10.220.10:FF:000001">
    <property type="entry name" value="Receptor protein-tyrosine kinase"/>
    <property type="match status" value="1"/>
</dbReference>
<dbReference type="PIRSF" id="PIRSF000619">
    <property type="entry name" value="TyrPK_EGF-R"/>
    <property type="match status" value="1"/>
</dbReference>
<evidence type="ECO:0000256" key="25">
    <source>
        <dbReference type="PROSITE-ProRule" id="PRU10141"/>
    </source>
</evidence>
<dbReference type="InterPro" id="IPR032778">
    <property type="entry name" value="GF_recep_IV"/>
</dbReference>
<dbReference type="GO" id="GO:0008284">
    <property type="term" value="P:positive regulation of cell population proliferation"/>
    <property type="evidence" value="ECO:0007669"/>
    <property type="project" value="TreeGrafter"/>
</dbReference>
<evidence type="ECO:0000256" key="20">
    <source>
        <dbReference type="ARBA" id="ARBA00023242"/>
    </source>
</evidence>
<keyword evidence="20" id="KW-0539">Nucleus</keyword>
<keyword evidence="16 22" id="KW-0829">Tyrosine-protein kinase</keyword>
<dbReference type="InterPro" id="IPR000719">
    <property type="entry name" value="Prot_kinase_dom"/>
</dbReference>
<protein>
    <recommendedName>
        <fullName evidence="3 22">Receptor protein-tyrosine kinase</fullName>
        <ecNumber evidence="3 22">2.7.10.1</ecNumber>
    </recommendedName>
</protein>
<keyword evidence="10 22" id="KW-0547">Nucleotide-binding</keyword>
<feature type="transmembrane region" description="Helical" evidence="26">
    <location>
        <begin position="579"/>
        <end position="602"/>
    </location>
</feature>
<dbReference type="InterPro" id="IPR008266">
    <property type="entry name" value="Tyr_kinase_AS"/>
</dbReference>
<evidence type="ECO:0000256" key="26">
    <source>
        <dbReference type="SAM" id="Phobius"/>
    </source>
</evidence>
<dbReference type="InterPro" id="IPR000494">
    <property type="entry name" value="Rcpt_L-dom"/>
</dbReference>
<evidence type="ECO:0000256" key="13">
    <source>
        <dbReference type="ARBA" id="ARBA00022843"/>
    </source>
</evidence>
<evidence type="ECO:0000256" key="8">
    <source>
        <dbReference type="ARBA" id="ARBA00022729"/>
    </source>
</evidence>
<dbReference type="GeneTree" id="ENSGT00940000154695"/>
<dbReference type="EC" id="2.7.10.1" evidence="3 22"/>
<dbReference type="InterPro" id="IPR049328">
    <property type="entry name" value="TM_ErbB1"/>
</dbReference>
<keyword evidence="14 26" id="KW-1133">Transmembrane helix</keyword>
<evidence type="ECO:0000256" key="1">
    <source>
        <dbReference type="ARBA" id="ARBA00004123"/>
    </source>
</evidence>
<dbReference type="GO" id="GO:0004714">
    <property type="term" value="F:transmembrane receptor protein tyrosine kinase activity"/>
    <property type="evidence" value="ECO:0007669"/>
    <property type="project" value="UniProtKB-EC"/>
</dbReference>
<keyword evidence="4" id="KW-1003">Cell membrane</keyword>
<evidence type="ECO:0000256" key="12">
    <source>
        <dbReference type="ARBA" id="ARBA00022840"/>
    </source>
</evidence>
<dbReference type="FunFam" id="1.10.510.10:FF:000027">
    <property type="entry name" value="Receptor protein-tyrosine kinase"/>
    <property type="match status" value="1"/>
</dbReference>
<dbReference type="Pfam" id="PF14843">
    <property type="entry name" value="GF_recep_IV"/>
    <property type="match status" value="1"/>
</dbReference>
<dbReference type="Proteomes" id="UP000005207">
    <property type="component" value="Linkage group LG23"/>
</dbReference>
<dbReference type="InterPro" id="IPR020635">
    <property type="entry name" value="Tyr_kinase_cat_dom"/>
</dbReference>
<dbReference type="GO" id="GO:0043235">
    <property type="term" value="C:receptor complex"/>
    <property type="evidence" value="ECO:0007669"/>
    <property type="project" value="TreeGrafter"/>
</dbReference>
<keyword evidence="17" id="KW-1015">Disulfide bond</keyword>
<evidence type="ECO:0000256" key="5">
    <source>
        <dbReference type="ARBA" id="ARBA00022553"/>
    </source>
</evidence>
<dbReference type="PROSITE" id="PS50011">
    <property type="entry name" value="PROTEIN_KINASE_DOM"/>
    <property type="match status" value="1"/>
</dbReference>
<feature type="signal peptide" evidence="27">
    <location>
        <begin position="1"/>
        <end position="29"/>
    </location>
</feature>
<evidence type="ECO:0000256" key="24">
    <source>
        <dbReference type="PIRSR" id="PIRSR000619-2"/>
    </source>
</evidence>
<organism evidence="29 30">
    <name type="scientific">Oreochromis niloticus</name>
    <name type="common">Nile tilapia</name>
    <name type="synonym">Tilapia nilotica</name>
    <dbReference type="NCBI Taxonomy" id="8128"/>
    <lineage>
        <taxon>Eukaryota</taxon>
        <taxon>Metazoa</taxon>
        <taxon>Chordata</taxon>
        <taxon>Craniata</taxon>
        <taxon>Vertebrata</taxon>
        <taxon>Euteleostomi</taxon>
        <taxon>Actinopterygii</taxon>
        <taxon>Neopterygii</taxon>
        <taxon>Teleostei</taxon>
        <taxon>Neoteleostei</taxon>
        <taxon>Acanthomorphata</taxon>
        <taxon>Ovalentaria</taxon>
        <taxon>Cichlomorphae</taxon>
        <taxon>Cichliformes</taxon>
        <taxon>Cichlidae</taxon>
        <taxon>African cichlids</taxon>
        <taxon>Pseudocrenilabrinae</taxon>
        <taxon>Oreochromini</taxon>
        <taxon>Oreochromis</taxon>
    </lineage>
</organism>
<evidence type="ECO:0000256" key="27">
    <source>
        <dbReference type="SAM" id="SignalP"/>
    </source>
</evidence>
<keyword evidence="7 26" id="KW-0812">Transmembrane</keyword>
<evidence type="ECO:0000313" key="30">
    <source>
        <dbReference type="Proteomes" id="UP000005207"/>
    </source>
</evidence>
<keyword evidence="8 27" id="KW-0732">Signal</keyword>
<evidence type="ECO:0000256" key="4">
    <source>
        <dbReference type="ARBA" id="ARBA00022475"/>
    </source>
</evidence>
<dbReference type="InterPro" id="IPR001245">
    <property type="entry name" value="Ser-Thr/Tyr_kinase_cat_dom"/>
</dbReference>
<evidence type="ECO:0000256" key="22">
    <source>
        <dbReference type="PIRNR" id="PIRNR000619"/>
    </source>
</evidence>
<feature type="active site" description="Proton acceptor" evidence="23">
    <location>
        <position position="770"/>
    </location>
</feature>
<comment type="similarity">
    <text evidence="22">Belongs to the protein kinase superfamily. Tyr protein kinase family. EGF receptor subfamily.</text>
</comment>
<evidence type="ECO:0000256" key="19">
    <source>
        <dbReference type="ARBA" id="ARBA00023180"/>
    </source>
</evidence>
<dbReference type="AlphaFoldDB" id="A0A669F463"/>
<dbReference type="FunFam" id="3.80.20.20:FF:000004">
    <property type="entry name" value="Receptor protein-tyrosine kinase"/>
    <property type="match status" value="1"/>
</dbReference>
<dbReference type="GO" id="GO:0022008">
    <property type="term" value="P:neurogenesis"/>
    <property type="evidence" value="ECO:0007669"/>
    <property type="project" value="TreeGrafter"/>
</dbReference>
<dbReference type="InterPro" id="IPR016245">
    <property type="entry name" value="Tyr_kinase_EGF/ERB/XmrK_rcpt"/>
</dbReference>
<dbReference type="GO" id="GO:0038130">
    <property type="term" value="P:ERBB4 signaling pathway"/>
    <property type="evidence" value="ECO:0007669"/>
    <property type="project" value="UniProtKB-ARBA"/>
</dbReference>
<evidence type="ECO:0000256" key="21">
    <source>
        <dbReference type="ARBA" id="ARBA00051243"/>
    </source>
</evidence>
<feature type="chain" id="PRO_5025336181" description="Receptor protein-tyrosine kinase" evidence="27">
    <location>
        <begin position="30"/>
        <end position="1066"/>
    </location>
</feature>
<comment type="catalytic activity">
    <reaction evidence="21">
        <text>L-tyrosyl-[protein] + ATP = O-phospho-L-tyrosyl-[protein] + ADP + H(+)</text>
        <dbReference type="Rhea" id="RHEA:10596"/>
        <dbReference type="Rhea" id="RHEA-COMP:10136"/>
        <dbReference type="Rhea" id="RHEA-COMP:20101"/>
        <dbReference type="ChEBI" id="CHEBI:15378"/>
        <dbReference type="ChEBI" id="CHEBI:30616"/>
        <dbReference type="ChEBI" id="CHEBI:46858"/>
        <dbReference type="ChEBI" id="CHEBI:61978"/>
        <dbReference type="ChEBI" id="CHEBI:456216"/>
        <dbReference type="EC" id="2.7.10.1"/>
    </reaction>
</comment>
<dbReference type="InterPro" id="IPR036941">
    <property type="entry name" value="Rcpt_L-dom_sf"/>
</dbReference>
<dbReference type="Gene3D" id="3.30.200.20">
    <property type="entry name" value="Phosphorylase Kinase, domain 1"/>
    <property type="match status" value="1"/>
</dbReference>
<evidence type="ECO:0000256" key="23">
    <source>
        <dbReference type="PIRSR" id="PIRSR000619-1"/>
    </source>
</evidence>
<evidence type="ECO:0000256" key="10">
    <source>
        <dbReference type="ARBA" id="ARBA00022741"/>
    </source>
</evidence>
<dbReference type="CDD" id="cd12092">
    <property type="entry name" value="TM_ErbB4"/>
    <property type="match status" value="1"/>
</dbReference>
<dbReference type="Gene3D" id="2.10.220.10">
    <property type="entry name" value="Hormone Receptor, Insulin-like Growth Factor Receptor 1, Chain A, domain 2"/>
    <property type="match status" value="3"/>
</dbReference>
<keyword evidence="6 22" id="KW-0808">Transferase</keyword>
<evidence type="ECO:0000259" key="28">
    <source>
        <dbReference type="PROSITE" id="PS50011"/>
    </source>
</evidence>
<keyword evidence="12 22" id="KW-0067">ATP-binding</keyword>
<dbReference type="InterPro" id="IPR009030">
    <property type="entry name" value="Growth_fac_rcpt_cys_sf"/>
</dbReference>
<dbReference type="PROSITE" id="PS00109">
    <property type="entry name" value="PROTEIN_KINASE_TYR"/>
    <property type="match status" value="1"/>
</dbReference>
<dbReference type="GO" id="GO:0005154">
    <property type="term" value="F:epidermal growth factor receptor binding"/>
    <property type="evidence" value="ECO:0007669"/>
    <property type="project" value="TreeGrafter"/>
</dbReference>
<evidence type="ECO:0000313" key="29">
    <source>
        <dbReference type="Ensembl" id="ENSONIP00000078709.1"/>
    </source>
</evidence>
<dbReference type="InterPro" id="IPR050122">
    <property type="entry name" value="RTK"/>
</dbReference>
<dbReference type="GO" id="GO:0005524">
    <property type="term" value="F:ATP binding"/>
    <property type="evidence" value="ECO:0007669"/>
    <property type="project" value="UniProtKB-UniRule"/>
</dbReference>
<dbReference type="Gene3D" id="3.80.20.20">
    <property type="entry name" value="Receptor L-domain"/>
    <property type="match status" value="2"/>
</dbReference>
<reference evidence="30" key="1">
    <citation type="submission" date="2012-01" db="EMBL/GenBank/DDBJ databases">
        <title>The Genome Sequence of Oreochromis niloticus (Nile Tilapia).</title>
        <authorList>
            <consortium name="Broad Institute Genome Assembly Team"/>
            <consortium name="Broad Institute Sequencing Platform"/>
            <person name="Di Palma F."/>
            <person name="Johnson J."/>
            <person name="Lander E.S."/>
            <person name="Lindblad-Toh K."/>
        </authorList>
    </citation>
    <scope>NUCLEOTIDE SEQUENCE [LARGE SCALE GENOMIC DNA]</scope>
</reference>
<keyword evidence="5" id="KW-0597">Phosphoprotein</keyword>
<dbReference type="PRINTS" id="PR00109">
    <property type="entry name" value="TYRKINASE"/>
</dbReference>
<feature type="binding site" evidence="24">
    <location>
        <begin position="651"/>
        <end position="659"/>
    </location>
    <ligand>
        <name>ATP</name>
        <dbReference type="ChEBI" id="CHEBI:30616"/>
    </ligand>
</feature>
<evidence type="ECO:0000256" key="7">
    <source>
        <dbReference type="ARBA" id="ARBA00022692"/>
    </source>
</evidence>
<dbReference type="PANTHER" id="PTHR24416">
    <property type="entry name" value="TYROSINE-PROTEIN KINASE RECEPTOR"/>
    <property type="match status" value="1"/>
</dbReference>
<keyword evidence="9" id="KW-0677">Repeat</keyword>
<dbReference type="Pfam" id="PF21314">
    <property type="entry name" value="TM_ErbB1"/>
    <property type="match status" value="1"/>
</dbReference>
<evidence type="ECO:0000256" key="6">
    <source>
        <dbReference type="ARBA" id="ARBA00022679"/>
    </source>
</evidence>
<dbReference type="FunFam" id="3.30.200.20:FF:000044">
    <property type="entry name" value="Receptor protein-tyrosine kinase"/>
    <property type="match status" value="1"/>
</dbReference>
<dbReference type="Gene3D" id="1.10.510.10">
    <property type="entry name" value="Transferase(Phosphotransferase) domain 1"/>
    <property type="match status" value="1"/>
</dbReference>
<reference evidence="29" key="2">
    <citation type="submission" date="2025-08" db="UniProtKB">
        <authorList>
            <consortium name="Ensembl"/>
        </authorList>
    </citation>
    <scope>IDENTIFICATION</scope>
</reference>
<dbReference type="Gene3D" id="6.10.250.2930">
    <property type="match status" value="1"/>
</dbReference>
<dbReference type="InterPro" id="IPR006212">
    <property type="entry name" value="Furin_repeat"/>
</dbReference>
<keyword evidence="11 22" id="KW-0418">Kinase</keyword>
<dbReference type="GO" id="GO:0009925">
    <property type="term" value="C:basal plasma membrane"/>
    <property type="evidence" value="ECO:0007669"/>
    <property type="project" value="TreeGrafter"/>
</dbReference>
<dbReference type="GO" id="GO:0005634">
    <property type="term" value="C:nucleus"/>
    <property type="evidence" value="ECO:0007669"/>
    <property type="project" value="UniProtKB-SubCell"/>
</dbReference>
<sequence>MLCKTNCLKHDPFFLLLLFLCVVCPGTENKLSTLSDLDQQYRTLKKLYENCEVVMGNLEITSIDRNRNLSFLKSIKEVTGYVLVALNQFDYLPLENLRIIRGTKLYEGRYALAIFLNYRRDGLYGLRQLGLRNLTEILNGGVYVDQNKFLCHADTIHWRDIIKNPQAELLVVPSNNSRRCHRSCNGRCWGHQEDQCQTLTKTVCAEQCDGRCFGPYVSDCCHRECAGGCSGPKDTDCFACTNFNDSGACVTQCPQPFVYNPTSFQLEHNPRAKYTYGAFCVKKCPHNFVVDHSSCVRACPSNKMEVEENRIKMCIPCTDICPKGKPKQRFLKIKCEIYSSFSQLVLNVILKCFMPLKHGGPVLCVHGSGISLLILKQRWISSLQFQSLSEISAGNVYIFNNSRLCFYNTINWTSLFRTPSQKVLVRNNQDPKEFQQRMVCDRMCSDDGCWGPGPDQCLSCRYFKRGRTCVQSCNLFDGEEREFANGSVCLACDSQCEKMDGNTVTCLGPGPDQCVKCLHFKDGPNCVEKCPDGLQGANSFIFKYAKANNECHPCHANCTQGCVGPRLQDCVGMMDRTPLIAAGVIGGLFIIVILALSVAVYVRRKSIKKKRALRRFLETELVEPLTPSGTAPNQAQLRILKETELKRVKILGSGAFGTVYKGIWVPEGETVKIPVAIKILNETTGPKANVEFMDEALIMASMEHPHLVRLLGVCLSPTIQLVTQLMPHGCLLDYVHEHKDNIGSQLLLNWCVQIAKGMMYLEERRLVHRDLAARNVLVKSPNHIKITDFGLARLLDGDEKEYNADGGKMPIKWMALECIHYRKFTHQSDVWSYGVTIWELMTFGGKPYDGIPTREIPDILEKGERLPQPPICTIDVYMVMVKCWMIDADSRPKFKELAAEFCRMARDPQRYLVIQGDDRMKLPSPSDSKFFQSLLDEEDLDDLMDAEEYLVPRGFNMATQSCTTRPRVDPNRVRPLTNTVLYCILEAFVCQTLQNNERRLGCLLCSMHHVLLDSPWLRIFYNFSPTTYPFASGSLFPDSRAHTPKKTHMIIESESCLFKVNNQIAN</sequence>
<dbReference type="SUPFAM" id="SSF56112">
    <property type="entry name" value="Protein kinase-like (PK-like)"/>
    <property type="match status" value="1"/>
</dbReference>
<dbReference type="InterPro" id="IPR011009">
    <property type="entry name" value="Kinase-like_dom_sf"/>
</dbReference>
<evidence type="ECO:0000256" key="3">
    <source>
        <dbReference type="ARBA" id="ARBA00011902"/>
    </source>
</evidence>
<evidence type="ECO:0000256" key="17">
    <source>
        <dbReference type="ARBA" id="ARBA00023157"/>
    </source>
</evidence>
<dbReference type="SMART" id="SM00219">
    <property type="entry name" value="TyrKc"/>
    <property type="match status" value="1"/>
</dbReference>
<evidence type="ECO:0000256" key="16">
    <source>
        <dbReference type="ARBA" id="ARBA00023137"/>
    </source>
</evidence>
<dbReference type="InterPro" id="IPR017441">
    <property type="entry name" value="Protein_kinase_ATP_BS"/>
</dbReference>
<keyword evidence="18 22" id="KW-0675">Receptor</keyword>
<reference evidence="29" key="3">
    <citation type="submission" date="2025-09" db="UniProtKB">
        <authorList>
            <consortium name="Ensembl"/>
        </authorList>
    </citation>
    <scope>IDENTIFICATION</scope>
</reference>
<dbReference type="GO" id="GO:0009966">
    <property type="term" value="P:regulation of signal transduction"/>
    <property type="evidence" value="ECO:0007669"/>
    <property type="project" value="UniProtKB-ARBA"/>
</dbReference>
<dbReference type="Pfam" id="PF00757">
    <property type="entry name" value="Furin-like"/>
    <property type="match status" value="1"/>
</dbReference>
<dbReference type="PROSITE" id="PS00107">
    <property type="entry name" value="PROTEIN_KINASE_ATP"/>
    <property type="match status" value="1"/>
</dbReference>
<dbReference type="Pfam" id="PF01030">
    <property type="entry name" value="Recep_L_domain"/>
    <property type="match status" value="2"/>
</dbReference>